<evidence type="ECO:0000313" key="3">
    <source>
        <dbReference type="Proteomes" id="UP000183287"/>
    </source>
</evidence>
<reference evidence="3" key="1">
    <citation type="submission" date="2016-10" db="EMBL/GenBank/DDBJ databases">
        <authorList>
            <person name="Varghese N."/>
            <person name="Submissions S."/>
        </authorList>
    </citation>
    <scope>NUCLEOTIDE SEQUENCE [LARGE SCALE GENOMIC DNA]</scope>
    <source>
        <strain evidence="3">Nm44</strain>
    </source>
</reference>
<name>A0A1I4U2U0_9PROT</name>
<organism evidence="2 3">
    <name type="scientific">Nitrosomonas communis</name>
    <dbReference type="NCBI Taxonomy" id="44574"/>
    <lineage>
        <taxon>Bacteria</taxon>
        <taxon>Pseudomonadati</taxon>
        <taxon>Pseudomonadota</taxon>
        <taxon>Betaproteobacteria</taxon>
        <taxon>Nitrosomonadales</taxon>
        <taxon>Nitrosomonadaceae</taxon>
        <taxon>Nitrosomonas</taxon>
    </lineage>
</organism>
<evidence type="ECO:0000313" key="2">
    <source>
        <dbReference type="EMBL" id="SFM83187.1"/>
    </source>
</evidence>
<proteinExistence type="predicted"/>
<dbReference type="AlphaFoldDB" id="A0A1I4U2U0"/>
<dbReference type="EMBL" id="FOUB01000058">
    <property type="protein sequence ID" value="SFM83187.1"/>
    <property type="molecule type" value="Genomic_DNA"/>
</dbReference>
<dbReference type="Proteomes" id="UP000183287">
    <property type="component" value="Unassembled WGS sequence"/>
</dbReference>
<feature type="region of interest" description="Disordered" evidence="1">
    <location>
        <begin position="1"/>
        <end position="23"/>
    </location>
</feature>
<evidence type="ECO:0000256" key="1">
    <source>
        <dbReference type="SAM" id="MobiDB-lite"/>
    </source>
</evidence>
<protein>
    <submittedName>
        <fullName evidence="2">Uncharacterized protein</fullName>
    </submittedName>
</protein>
<feature type="region of interest" description="Disordered" evidence="1">
    <location>
        <begin position="73"/>
        <end position="93"/>
    </location>
</feature>
<keyword evidence="3" id="KW-1185">Reference proteome</keyword>
<gene>
    <name evidence="2" type="ORF">SAMN05421863_105817</name>
</gene>
<accession>A0A1I4U2U0</accession>
<sequence>MQRKLGPEQSLKDIPRKQKQAPIKPLSYFADRYKSRDEGMAQAFLSGHHTLAQVREYFGISYAIVSRAVKQAKKTGMSNASSDPKILHKLFQS</sequence>